<keyword evidence="6" id="KW-0131">Cell cycle</keyword>
<comment type="similarity">
    <text evidence="1">Belongs to the APC5 family.</text>
</comment>
<reference evidence="8" key="1">
    <citation type="journal article" date="2021" name="IMA Fungus">
        <title>Genomic characterization of three marine fungi, including Emericellopsis atlantica sp. nov. with signatures of a generalist lifestyle and marine biomass degradation.</title>
        <authorList>
            <person name="Hagestad O.C."/>
            <person name="Hou L."/>
            <person name="Andersen J.H."/>
            <person name="Hansen E.H."/>
            <person name="Altermark B."/>
            <person name="Li C."/>
            <person name="Kuhnert E."/>
            <person name="Cox R.J."/>
            <person name="Crous P.W."/>
            <person name="Spatafora J.W."/>
            <person name="Lail K."/>
            <person name="Amirebrahimi M."/>
            <person name="Lipzen A."/>
            <person name="Pangilinan J."/>
            <person name="Andreopoulos W."/>
            <person name="Hayes R.D."/>
            <person name="Ng V."/>
            <person name="Grigoriev I.V."/>
            <person name="Jackson S.A."/>
            <person name="Sutton T.D.S."/>
            <person name="Dobson A.D.W."/>
            <person name="Rama T."/>
        </authorList>
    </citation>
    <scope>NUCLEOTIDE SEQUENCE</scope>
    <source>
        <strain evidence="8">TS7</strain>
    </source>
</reference>
<dbReference type="GO" id="GO:0005680">
    <property type="term" value="C:anaphase-promoting complex"/>
    <property type="evidence" value="ECO:0007669"/>
    <property type="project" value="InterPro"/>
</dbReference>
<evidence type="ECO:0000256" key="5">
    <source>
        <dbReference type="ARBA" id="ARBA00022786"/>
    </source>
</evidence>
<dbReference type="Pfam" id="PF12862">
    <property type="entry name" value="ANAPC5"/>
    <property type="match status" value="1"/>
</dbReference>
<keyword evidence="9" id="KW-1185">Reference proteome</keyword>
<keyword evidence="4" id="KW-0498">Mitosis</keyword>
<evidence type="ECO:0000313" key="8">
    <source>
        <dbReference type="EMBL" id="KAG9254155.1"/>
    </source>
</evidence>
<evidence type="ECO:0000256" key="1">
    <source>
        <dbReference type="ARBA" id="ARBA00007450"/>
    </source>
</evidence>
<dbReference type="GO" id="GO:0031145">
    <property type="term" value="P:anaphase-promoting complex-dependent catabolic process"/>
    <property type="evidence" value="ECO:0007669"/>
    <property type="project" value="TreeGrafter"/>
</dbReference>
<protein>
    <recommendedName>
        <fullName evidence="2">Anaphase-promoting complex subunit 5</fullName>
    </recommendedName>
</protein>
<keyword evidence="5" id="KW-0833">Ubl conjugation pathway</keyword>
<sequence>MARYLTPAKIGLLVLIELYTEEAIPHDAILPVLSFITSNLVDRDTHNRSCNTDDKSAWANAERTISLVVSIKDFEKLLGSYPFLMGFPGRRLWDQFLGKMWDLNSLNAMHAFLANLPRLLAKTAKELKHEAGGGTPEPEVGIKISRNSLFGLFIRRVGSELGRLQWHDTTELWKSFVQYRQPTAHYLRRKLPGFERLSFDEVLSTAEGQEWDAESVSRLTFIAYDGILAGEHASALPVSTSDVEALLEFQIEQMQKYGARVAPDLRQQLDILLRESVSIPSLAHYLNFLNAWQAGDYATAFDLLHRYFDYAMHSEHQSSYQYGLMNHAVLQADFGCYKEAYEAMLETVTTARENKDMRCLNFALNWLFQFEQSRPYLVSQLRSRDDDSNGVLGTSRKILAYLRVNAKDAKMWPLYCTVWLSEAKLCLLNGESTATAVENMVRSSHLALKYNVKGVMGTQALFWSAYWDRTGLAYLAGLVSEVFLQCHMGNAAFDDELNHTWVLASGLVRKGRYDEGLQALESLDENSLRSLKTSQLWYKYRGILKLQRDLRHNNLRGAEQLLYQLLQSRTDDMSLEMACLIDSLHIEYLTQRGDIQGAFTKTNAALAKFREENRDLALRVDMLLRKVKLLSLAGRPQRGFSVAINAVNIAWRARLVLQLWDALGVLSSILVSFGEFDAASQILIAVIPRAIETDSLLLVAQLYAYLADAWMGLAGQEPPKSTKRTEHMTAALAAVNKAFDYYSSIEDIGKQCEMMAKKAMIMKLSGDMELAADYAAAYVSLKKTAEVLSSGGS</sequence>
<evidence type="ECO:0000256" key="6">
    <source>
        <dbReference type="ARBA" id="ARBA00023306"/>
    </source>
</evidence>
<gene>
    <name evidence="8" type="ORF">F5Z01DRAFT_681648</name>
</gene>
<dbReference type="EMBL" id="MU251255">
    <property type="protein sequence ID" value="KAG9254155.1"/>
    <property type="molecule type" value="Genomic_DNA"/>
</dbReference>
<dbReference type="AlphaFoldDB" id="A0A9P7ZLE4"/>
<dbReference type="GeneID" id="70296615"/>
<dbReference type="PANTHER" id="PTHR12830">
    <property type="entry name" value="ANAPHASE-PROMOTING COMPLEX SUBUNIT 5"/>
    <property type="match status" value="1"/>
</dbReference>
<comment type="caution">
    <text evidence="8">The sequence shown here is derived from an EMBL/GenBank/DDBJ whole genome shotgun (WGS) entry which is preliminary data.</text>
</comment>
<dbReference type="Proteomes" id="UP000887229">
    <property type="component" value="Unassembled WGS sequence"/>
</dbReference>
<evidence type="ECO:0000259" key="7">
    <source>
        <dbReference type="Pfam" id="PF12862"/>
    </source>
</evidence>
<evidence type="ECO:0000256" key="3">
    <source>
        <dbReference type="ARBA" id="ARBA00022618"/>
    </source>
</evidence>
<proteinExistence type="inferred from homology"/>
<keyword evidence="3" id="KW-0132">Cell division</keyword>
<evidence type="ECO:0000313" key="9">
    <source>
        <dbReference type="Proteomes" id="UP000887229"/>
    </source>
</evidence>
<dbReference type="RefSeq" id="XP_046118079.1">
    <property type="nucleotide sequence ID" value="XM_046265712.1"/>
</dbReference>
<organism evidence="8 9">
    <name type="scientific">Emericellopsis atlantica</name>
    <dbReference type="NCBI Taxonomy" id="2614577"/>
    <lineage>
        <taxon>Eukaryota</taxon>
        <taxon>Fungi</taxon>
        <taxon>Dikarya</taxon>
        <taxon>Ascomycota</taxon>
        <taxon>Pezizomycotina</taxon>
        <taxon>Sordariomycetes</taxon>
        <taxon>Hypocreomycetidae</taxon>
        <taxon>Hypocreales</taxon>
        <taxon>Bionectriaceae</taxon>
        <taxon>Emericellopsis</taxon>
    </lineage>
</organism>
<dbReference type="GO" id="GO:0045842">
    <property type="term" value="P:positive regulation of mitotic metaphase/anaphase transition"/>
    <property type="evidence" value="ECO:0007669"/>
    <property type="project" value="TreeGrafter"/>
</dbReference>
<dbReference type="InterPro" id="IPR026000">
    <property type="entry name" value="Apc5_dom"/>
</dbReference>
<dbReference type="GO" id="GO:0070979">
    <property type="term" value="P:protein K11-linked ubiquitination"/>
    <property type="evidence" value="ECO:0007669"/>
    <property type="project" value="TreeGrafter"/>
</dbReference>
<dbReference type="InterPro" id="IPR037679">
    <property type="entry name" value="Apc5"/>
</dbReference>
<evidence type="ECO:0000256" key="2">
    <source>
        <dbReference type="ARBA" id="ARBA00016066"/>
    </source>
</evidence>
<feature type="domain" description="Anaphase-promoting complex subunit 5" evidence="7">
    <location>
        <begin position="284"/>
        <end position="373"/>
    </location>
</feature>
<dbReference type="OrthoDB" id="2504561at2759"/>
<dbReference type="GO" id="GO:0051301">
    <property type="term" value="P:cell division"/>
    <property type="evidence" value="ECO:0007669"/>
    <property type="project" value="UniProtKB-KW"/>
</dbReference>
<dbReference type="PANTHER" id="PTHR12830:SF9">
    <property type="entry name" value="ANAPHASE-PROMOTING COMPLEX SUBUNIT 5"/>
    <property type="match status" value="1"/>
</dbReference>
<name>A0A9P7ZLE4_9HYPO</name>
<accession>A0A9P7ZLE4</accession>
<evidence type="ECO:0000256" key="4">
    <source>
        <dbReference type="ARBA" id="ARBA00022776"/>
    </source>
</evidence>